<protein>
    <submittedName>
        <fullName evidence="2">Inner membrane protein</fullName>
    </submittedName>
</protein>
<dbReference type="InterPro" id="IPR020513">
    <property type="entry name" value="Uncharacterised_IM_YaiY"/>
</dbReference>
<accession>A0A2X3D5X3</accession>
<keyword evidence="1" id="KW-0812">Transmembrane</keyword>
<keyword evidence="1" id="KW-0472">Membrane</keyword>
<dbReference type="GO" id="GO:0016020">
    <property type="term" value="C:membrane"/>
    <property type="evidence" value="ECO:0007669"/>
    <property type="project" value="InterPro"/>
</dbReference>
<proteinExistence type="predicted"/>
<evidence type="ECO:0000313" key="3">
    <source>
        <dbReference type="Proteomes" id="UP000251123"/>
    </source>
</evidence>
<dbReference type="EMBL" id="UASN01000022">
    <property type="protein sequence ID" value="SQC19876.1"/>
    <property type="molecule type" value="Genomic_DNA"/>
</dbReference>
<name>A0A2X3D5X3_KLEPN</name>
<dbReference type="Proteomes" id="UP000251123">
    <property type="component" value="Unassembled WGS sequence"/>
</dbReference>
<evidence type="ECO:0000256" key="1">
    <source>
        <dbReference type="SAM" id="Phobius"/>
    </source>
</evidence>
<sequence>MAEFSFSKSLLGNKKRGALTGSHVAYGLFVLICCWAGAQMLSMLIHAPGVFERLIQAQDASRPQVDISLAVGTLFGLIPFLIGCTFIGYWRLSCAGVSAVNAAPYSLPAAHQPVSQTTPSSDFG</sequence>
<dbReference type="Pfam" id="PF10954">
    <property type="entry name" value="DUF2755"/>
    <property type="match status" value="1"/>
</dbReference>
<keyword evidence="1" id="KW-1133">Transmembrane helix</keyword>
<organism evidence="2 3">
    <name type="scientific">Klebsiella pneumoniae</name>
    <dbReference type="NCBI Taxonomy" id="573"/>
    <lineage>
        <taxon>Bacteria</taxon>
        <taxon>Pseudomonadati</taxon>
        <taxon>Pseudomonadota</taxon>
        <taxon>Gammaproteobacteria</taxon>
        <taxon>Enterobacterales</taxon>
        <taxon>Enterobacteriaceae</taxon>
        <taxon>Klebsiella/Raoultella group</taxon>
        <taxon>Klebsiella</taxon>
        <taxon>Klebsiella pneumoniae complex</taxon>
    </lineage>
</organism>
<evidence type="ECO:0000313" key="2">
    <source>
        <dbReference type="EMBL" id="SQC19876.1"/>
    </source>
</evidence>
<gene>
    <name evidence="2" type="primary">yaiY</name>
    <name evidence="2" type="ORF">NCTC9601_06224</name>
</gene>
<feature type="transmembrane region" description="Helical" evidence="1">
    <location>
        <begin position="67"/>
        <end position="90"/>
    </location>
</feature>
<dbReference type="AlphaFoldDB" id="A0A2X3D5X3"/>
<reference evidence="2 3" key="1">
    <citation type="submission" date="2018-06" db="EMBL/GenBank/DDBJ databases">
        <authorList>
            <consortium name="Pathogen Informatics"/>
            <person name="Doyle S."/>
        </authorList>
    </citation>
    <scope>NUCLEOTIDE SEQUENCE [LARGE SCALE GENOMIC DNA]</scope>
    <source>
        <strain evidence="2 3">NCTC9601</strain>
    </source>
</reference>
<feature type="transmembrane region" description="Helical" evidence="1">
    <location>
        <begin position="24"/>
        <end position="47"/>
    </location>
</feature>